<evidence type="ECO:0000256" key="5">
    <source>
        <dbReference type="ARBA" id="ARBA00022763"/>
    </source>
</evidence>
<dbReference type="GO" id="GO:0003697">
    <property type="term" value="F:single-stranded DNA binding"/>
    <property type="evidence" value="ECO:0007669"/>
    <property type="project" value="UniProtKB-UniRule"/>
</dbReference>
<reference evidence="17 18" key="1">
    <citation type="journal article" date="2014" name="ISME J.">
        <title>Candidatus Competibacter-lineage genomes retrieved from metagenomes reveal functional metabolic diversity.</title>
        <authorList>
            <person name="McIlroy S.J."/>
            <person name="Albertsen M."/>
            <person name="Andresen E.K."/>
            <person name="Saunders A.M."/>
            <person name="Kristiansen R."/>
            <person name="Stokholm-Bjerregaard M."/>
            <person name="Nielsen K.L."/>
            <person name="Nielsen P.H."/>
        </authorList>
    </citation>
    <scope>NUCLEOTIDE SEQUENCE [LARGE SCALE GENOMIC DNA]</scope>
    <source>
        <strain evidence="17 18">Run_B_J11</strain>
    </source>
</reference>
<feature type="binding site" evidence="13">
    <location>
        <begin position="65"/>
        <end position="72"/>
    </location>
    <ligand>
        <name>ATP</name>
        <dbReference type="ChEBI" id="CHEBI:30616"/>
    </ligand>
</feature>
<dbReference type="GO" id="GO:0006281">
    <property type="term" value="P:DNA repair"/>
    <property type="evidence" value="ECO:0007669"/>
    <property type="project" value="UniProtKB-UniRule"/>
</dbReference>
<name>A0A7U7J6A1_9GAMM</name>
<feature type="domain" description="RecA family profile 1" evidence="15">
    <location>
        <begin position="35"/>
        <end position="194"/>
    </location>
</feature>
<dbReference type="Gene3D" id="3.10.28.10">
    <property type="entry name" value="Homing endonucleases"/>
    <property type="match status" value="1"/>
</dbReference>
<dbReference type="PROSITE" id="PS50818">
    <property type="entry name" value="INTEIN_C_TER"/>
    <property type="match status" value="1"/>
</dbReference>
<dbReference type="InterPro" id="IPR003587">
    <property type="entry name" value="Hint_dom_N"/>
</dbReference>
<evidence type="ECO:0000256" key="10">
    <source>
        <dbReference type="ARBA" id="ARBA00023172"/>
    </source>
</evidence>
<dbReference type="SMART" id="SM00382">
    <property type="entry name" value="AAA"/>
    <property type="match status" value="1"/>
</dbReference>
<keyword evidence="5 13" id="KW-0227">DNA damage</keyword>
<evidence type="ECO:0000256" key="12">
    <source>
        <dbReference type="ARBA" id="ARBA00023236"/>
    </source>
</evidence>
<dbReference type="InterPro" id="IPR023400">
    <property type="entry name" value="RecA_C_sf"/>
</dbReference>
<dbReference type="InterPro" id="IPR036844">
    <property type="entry name" value="Hint_dom_sf"/>
</dbReference>
<dbReference type="InterPro" id="IPR020588">
    <property type="entry name" value="RecA_ATP-bd"/>
</dbReference>
<evidence type="ECO:0000313" key="18">
    <source>
        <dbReference type="Proteomes" id="UP000019184"/>
    </source>
</evidence>
<comment type="subcellular location">
    <subcellularLocation>
        <location evidence="1 13">Cytoplasm</location>
    </subcellularLocation>
</comment>
<dbReference type="SUPFAM" id="SSF55608">
    <property type="entry name" value="Homing endonucleases"/>
    <property type="match status" value="1"/>
</dbReference>
<dbReference type="InterPro" id="IPR003593">
    <property type="entry name" value="AAA+_ATPase"/>
</dbReference>
<dbReference type="NCBIfam" id="TIGR01445">
    <property type="entry name" value="intein_Nterm"/>
    <property type="match status" value="1"/>
</dbReference>
<evidence type="ECO:0000313" key="17">
    <source>
        <dbReference type="EMBL" id="CDH47639.1"/>
    </source>
</evidence>
<keyword evidence="9 13" id="KW-0238">DNA-binding</keyword>
<dbReference type="NCBIfam" id="TIGR02012">
    <property type="entry name" value="tigrfam_recA"/>
    <property type="match status" value="1"/>
</dbReference>
<dbReference type="Proteomes" id="UP000019184">
    <property type="component" value="Unassembled WGS sequence"/>
</dbReference>
<dbReference type="SUPFAM" id="SSF51294">
    <property type="entry name" value="Hedgehog/intein (Hint) domain"/>
    <property type="match status" value="1"/>
</dbReference>
<evidence type="ECO:0000256" key="9">
    <source>
        <dbReference type="ARBA" id="ARBA00023125"/>
    </source>
</evidence>
<dbReference type="InterPro" id="IPR006141">
    <property type="entry name" value="Intein_N"/>
</dbReference>
<dbReference type="SUPFAM" id="SSF54752">
    <property type="entry name" value="RecA protein, C-terminal domain"/>
    <property type="match status" value="1"/>
</dbReference>
<dbReference type="OrthoDB" id="9776733at2"/>
<proteinExistence type="inferred from homology"/>
<dbReference type="GO" id="GO:0140664">
    <property type="term" value="F:ATP-dependent DNA damage sensor activity"/>
    <property type="evidence" value="ECO:0007669"/>
    <property type="project" value="InterPro"/>
</dbReference>
<dbReference type="Gene3D" id="2.170.16.10">
    <property type="entry name" value="Hedgehog/Intein (Hint) domain"/>
    <property type="match status" value="1"/>
</dbReference>
<dbReference type="InterPro" id="IPR013765">
    <property type="entry name" value="DNA_recomb/repair_RecA"/>
</dbReference>
<dbReference type="PRINTS" id="PR00379">
    <property type="entry name" value="INTEIN"/>
</dbReference>
<keyword evidence="7 13" id="KW-0067">ATP-binding</keyword>
<dbReference type="SUPFAM" id="SSF52540">
    <property type="entry name" value="P-loop containing nucleoside triphosphate hydrolases"/>
    <property type="match status" value="2"/>
</dbReference>
<dbReference type="Gene3D" id="3.40.50.300">
    <property type="entry name" value="P-loop containing nucleotide triphosphate hydrolases"/>
    <property type="match status" value="2"/>
</dbReference>
<dbReference type="CDD" id="cd00081">
    <property type="entry name" value="Hint"/>
    <property type="match status" value="1"/>
</dbReference>
<evidence type="ECO:0000256" key="4">
    <source>
        <dbReference type="ARBA" id="ARBA00022741"/>
    </source>
</evidence>
<dbReference type="InterPro" id="IPR027434">
    <property type="entry name" value="Homing_endonucl"/>
</dbReference>
<dbReference type="GO" id="GO:0006310">
    <property type="term" value="P:DNA recombination"/>
    <property type="evidence" value="ECO:0007669"/>
    <property type="project" value="UniProtKB-UniRule"/>
</dbReference>
<dbReference type="PANTHER" id="PTHR45900">
    <property type="entry name" value="RECA"/>
    <property type="match status" value="1"/>
</dbReference>
<dbReference type="HAMAP" id="MF_00268">
    <property type="entry name" value="RecA"/>
    <property type="match status" value="1"/>
</dbReference>
<dbReference type="InterPro" id="IPR006142">
    <property type="entry name" value="INTEIN"/>
</dbReference>
<evidence type="ECO:0000256" key="6">
    <source>
        <dbReference type="ARBA" id="ARBA00022813"/>
    </source>
</evidence>
<comment type="similarity">
    <text evidence="2 13">Belongs to the RecA family.</text>
</comment>
<dbReference type="GO" id="GO:0005829">
    <property type="term" value="C:cytosol"/>
    <property type="evidence" value="ECO:0007669"/>
    <property type="project" value="TreeGrafter"/>
</dbReference>
<dbReference type="AlphaFoldDB" id="A0A7U7J6A1"/>
<evidence type="ECO:0000259" key="15">
    <source>
        <dbReference type="PROSITE" id="PS50162"/>
    </source>
</evidence>
<dbReference type="Gene3D" id="3.30.250.10">
    <property type="entry name" value="RecA protein, C-terminal domain"/>
    <property type="match status" value="1"/>
</dbReference>
<dbReference type="PROSITE" id="PS00321">
    <property type="entry name" value="RECA_1"/>
    <property type="match status" value="1"/>
</dbReference>
<dbReference type="InterPro" id="IPR020587">
    <property type="entry name" value="RecA_monomer-monomer_interface"/>
</dbReference>
<comment type="caution">
    <text evidence="17">The sequence shown here is derived from an EMBL/GenBank/DDBJ whole genome shotgun (WGS) entry which is preliminary data.</text>
</comment>
<keyword evidence="6" id="KW-0068">Autocatalytic cleavage</keyword>
<dbReference type="EMBL" id="CBTK010000306">
    <property type="protein sequence ID" value="CDH47639.1"/>
    <property type="molecule type" value="Genomic_DNA"/>
</dbReference>
<accession>A0A7U7J6A1</accession>
<evidence type="ECO:0000256" key="11">
    <source>
        <dbReference type="ARBA" id="ARBA00023204"/>
    </source>
</evidence>
<sequence>MDDNKKKALAGALTQIERQFGKGAVMRLGDTPARDIMTISTGSLGLDIALGIGGLPRGRVVEIYGPESSGKTTLALQVIAETQRLGGCAAFIDAEHALDPTYAAKLGVNVDDLLVSQPDTGDQALEIVDMLVRSGAVDTVVVDSVAALTPKAEIEGDMGDSHVGLHARLMSQALRKLTANIKRSNTLVIFINQIRMKIGVMFGCFDYGARVVLADGSTEKIGKIVNQKKPVEVLSMDPITGRIEPRPVIKWFRNGATDEWLYFEAAAGAGSGRRKLTCTANHLIFTPSGERRAGELQIGDEVMVAAKHYQLSEDQRQLILGGLLGDGSLRHASEQNVSFRVGHGKKQQDYCQWKWQMLAPFANKIGKIGKGFGFDTLPMRQLAELHEQAYGPEGRQVSEAMLAALDARAVAVWYGDDGSFSGSYEHWGHGKAEIACVSLSMADKERLAARLEELGMGRPTVQERSLLFSGERTQLLHAKIAPYLHPSLDYKLHPDFRGQFRWELNGAANALENDLAARTELRAAPMRITRKELRLAAPRHRMRFDLAVKGHHSYLVDHVVVHNSPETTTGGHALKFYASVRLDIRRTGAIKKGDEVIGNETRVKVVKNKVAPPFKQAEFEILYGEGTSRLGEVVDLGVKIGLIDKSGAWYSCNGTRIGQGKDNARSYLRENPELARELEDKIRAHFLTRPDAVPATTEPVEDDGIISSAADELETDL</sequence>
<dbReference type="SMART" id="SM00306">
    <property type="entry name" value="HintN"/>
    <property type="match status" value="1"/>
</dbReference>
<keyword evidence="11 13" id="KW-0234">DNA repair</keyword>
<dbReference type="InterPro" id="IPR027417">
    <property type="entry name" value="P-loop_NTPase"/>
</dbReference>
<dbReference type="GO" id="GO:0009432">
    <property type="term" value="P:SOS response"/>
    <property type="evidence" value="ECO:0007669"/>
    <property type="project" value="UniProtKB-UniRule"/>
</dbReference>
<feature type="domain" description="RecA family profile 2" evidence="16">
    <location>
        <begin position="559"/>
        <end position="632"/>
    </location>
</feature>
<dbReference type="GO" id="GO:0005524">
    <property type="term" value="F:ATP binding"/>
    <property type="evidence" value="ECO:0007669"/>
    <property type="project" value="UniProtKB-UniRule"/>
</dbReference>
<evidence type="ECO:0000256" key="8">
    <source>
        <dbReference type="ARBA" id="ARBA00023000"/>
    </source>
</evidence>
<keyword evidence="10 13" id="KW-0233">DNA recombination</keyword>
<evidence type="ECO:0000259" key="16">
    <source>
        <dbReference type="PROSITE" id="PS50163"/>
    </source>
</evidence>
<dbReference type="PRINTS" id="PR00142">
    <property type="entry name" value="RECA"/>
</dbReference>
<dbReference type="CDD" id="cd00983">
    <property type="entry name" value="RecA"/>
    <property type="match status" value="1"/>
</dbReference>
<dbReference type="InterPro" id="IPR030934">
    <property type="entry name" value="Intein_C"/>
</dbReference>
<evidence type="ECO:0000256" key="14">
    <source>
        <dbReference type="RuleBase" id="RU000526"/>
    </source>
</evidence>
<dbReference type="GO" id="GO:0016539">
    <property type="term" value="P:intein-mediated protein splicing"/>
    <property type="evidence" value="ECO:0007669"/>
    <property type="project" value="InterPro"/>
</dbReference>
<keyword evidence="4 13" id="KW-0547">Nucleotide-binding</keyword>
<dbReference type="PROSITE" id="PS50163">
    <property type="entry name" value="RECA_3"/>
    <property type="match status" value="1"/>
</dbReference>
<evidence type="ECO:0000256" key="2">
    <source>
        <dbReference type="ARBA" id="ARBA00009391"/>
    </source>
</evidence>
<keyword evidence="18" id="KW-1185">Reference proteome</keyword>
<dbReference type="InterPro" id="IPR020584">
    <property type="entry name" value="DNA_recomb/repair_RecA_CS"/>
</dbReference>
<dbReference type="PROSITE" id="PS50817">
    <property type="entry name" value="INTEIN_N_TER"/>
    <property type="match status" value="1"/>
</dbReference>
<dbReference type="InterPro" id="IPR049428">
    <property type="entry name" value="RecA-like_N"/>
</dbReference>
<dbReference type="PANTHER" id="PTHR45900:SF1">
    <property type="entry name" value="MITOCHONDRIAL DNA REPAIR PROTEIN RECA HOMOLOG-RELATED"/>
    <property type="match status" value="1"/>
</dbReference>
<dbReference type="Pfam" id="PF00154">
    <property type="entry name" value="RecA_N"/>
    <property type="match status" value="2"/>
</dbReference>
<comment type="function">
    <text evidence="13">Can catalyze the hydrolysis of ATP in the presence of single-stranded DNA, the ATP-dependent uptake of single-stranded DNA by duplex DNA, and the ATP-dependent hybridization of homologous single-stranded DNAs. It interacts with LexA causing its activation and leading to its autocatalytic cleavage.</text>
</comment>
<dbReference type="Pfam" id="PF21096">
    <property type="entry name" value="RecA_C"/>
    <property type="match status" value="1"/>
</dbReference>
<evidence type="ECO:0000256" key="3">
    <source>
        <dbReference type="ARBA" id="ARBA00015553"/>
    </source>
</evidence>
<dbReference type="InterPro" id="IPR004860">
    <property type="entry name" value="LAGLIDADG_dom"/>
</dbReference>
<keyword evidence="13" id="KW-0963">Cytoplasm</keyword>
<keyword evidence="12 13" id="KW-0742">SOS response</keyword>
<dbReference type="GO" id="GO:0004519">
    <property type="term" value="F:endonuclease activity"/>
    <property type="evidence" value="ECO:0007669"/>
    <property type="project" value="InterPro"/>
</dbReference>
<gene>
    <name evidence="13 17" type="primary">recA</name>
    <name evidence="17" type="ORF">BN874_870006</name>
</gene>
<keyword evidence="8" id="KW-0651">Protein splicing</keyword>
<dbReference type="InterPro" id="IPR049261">
    <property type="entry name" value="RecA-like_C"/>
</dbReference>
<dbReference type="Pfam" id="PF03161">
    <property type="entry name" value="LAGLIDADG_2"/>
    <property type="match status" value="1"/>
</dbReference>
<dbReference type="GO" id="GO:0003684">
    <property type="term" value="F:damaged DNA binding"/>
    <property type="evidence" value="ECO:0007669"/>
    <property type="project" value="UniProtKB-UniRule"/>
</dbReference>
<protein>
    <recommendedName>
        <fullName evidence="3 13">Protein RecA</fullName>
    </recommendedName>
    <alternativeName>
        <fullName evidence="13 14">Recombinase A</fullName>
    </alternativeName>
</protein>
<evidence type="ECO:0000256" key="13">
    <source>
        <dbReference type="HAMAP-Rule" id="MF_00268"/>
    </source>
</evidence>
<evidence type="ECO:0000256" key="1">
    <source>
        <dbReference type="ARBA" id="ARBA00004496"/>
    </source>
</evidence>
<dbReference type="PROSITE" id="PS50162">
    <property type="entry name" value="RECA_2"/>
    <property type="match status" value="1"/>
</dbReference>
<evidence type="ECO:0000256" key="7">
    <source>
        <dbReference type="ARBA" id="ARBA00022840"/>
    </source>
</evidence>
<organism evidence="17 18">
    <name type="scientific">Candidatus Contendobacter odensis Run_B_J11</name>
    <dbReference type="NCBI Taxonomy" id="1400861"/>
    <lineage>
        <taxon>Bacteria</taxon>
        <taxon>Pseudomonadati</taxon>
        <taxon>Pseudomonadota</taxon>
        <taxon>Gammaproteobacteria</taxon>
        <taxon>Candidatus Competibacteraceae</taxon>
        <taxon>Candidatus Contendibacter</taxon>
    </lineage>
</organism>